<gene>
    <name evidence="2" type="ORF">PV06_08308</name>
</gene>
<dbReference type="VEuPathDB" id="FungiDB:PV06_08308"/>
<dbReference type="EMBL" id="KN847339">
    <property type="protein sequence ID" value="KIW39719.1"/>
    <property type="molecule type" value="Genomic_DNA"/>
</dbReference>
<sequence>MNPIPWGDKKMNEGTELDELRSASPPSTESKRDHAHPNQSPLQRNEHIPIASFIFTHDSSCFFNVATNILSPSSSEFTASEMVNVVICAPRKDGMGCEGSSLNYSG</sequence>
<name>A0A0D2DW21_9EURO</name>
<evidence type="ECO:0000313" key="2">
    <source>
        <dbReference type="EMBL" id="KIW39719.1"/>
    </source>
</evidence>
<protein>
    <submittedName>
        <fullName evidence="2">Uncharacterized protein</fullName>
    </submittedName>
</protein>
<dbReference type="GeneID" id="27360382"/>
<dbReference type="AlphaFoldDB" id="A0A0D2DW21"/>
<accession>A0A0D2DW21</accession>
<keyword evidence="3" id="KW-1185">Reference proteome</keyword>
<proteinExistence type="predicted"/>
<organism evidence="2 3">
    <name type="scientific">Exophiala oligosperma</name>
    <dbReference type="NCBI Taxonomy" id="215243"/>
    <lineage>
        <taxon>Eukaryota</taxon>
        <taxon>Fungi</taxon>
        <taxon>Dikarya</taxon>
        <taxon>Ascomycota</taxon>
        <taxon>Pezizomycotina</taxon>
        <taxon>Eurotiomycetes</taxon>
        <taxon>Chaetothyriomycetidae</taxon>
        <taxon>Chaetothyriales</taxon>
        <taxon>Herpotrichiellaceae</taxon>
        <taxon>Exophiala</taxon>
    </lineage>
</organism>
<evidence type="ECO:0000256" key="1">
    <source>
        <dbReference type="SAM" id="MobiDB-lite"/>
    </source>
</evidence>
<reference evidence="2 3" key="1">
    <citation type="submission" date="2015-01" db="EMBL/GenBank/DDBJ databases">
        <title>The Genome Sequence of Exophiala oligosperma CBS72588.</title>
        <authorList>
            <consortium name="The Broad Institute Genomics Platform"/>
            <person name="Cuomo C."/>
            <person name="de Hoog S."/>
            <person name="Gorbushina A."/>
            <person name="Stielow B."/>
            <person name="Teixiera M."/>
            <person name="Abouelleil A."/>
            <person name="Chapman S.B."/>
            <person name="Priest M."/>
            <person name="Young S.K."/>
            <person name="Wortman J."/>
            <person name="Nusbaum C."/>
            <person name="Birren B."/>
        </authorList>
    </citation>
    <scope>NUCLEOTIDE SEQUENCE [LARGE SCALE GENOMIC DNA]</scope>
    <source>
        <strain evidence="2 3">CBS 72588</strain>
    </source>
</reference>
<dbReference type="HOGENOM" id="CLU_2223292_0_0_1"/>
<evidence type="ECO:0000313" key="3">
    <source>
        <dbReference type="Proteomes" id="UP000053342"/>
    </source>
</evidence>
<dbReference type="RefSeq" id="XP_016259935.1">
    <property type="nucleotide sequence ID" value="XM_016409627.1"/>
</dbReference>
<feature type="compositionally biased region" description="Basic and acidic residues" evidence="1">
    <location>
        <begin position="7"/>
        <end position="21"/>
    </location>
</feature>
<feature type="region of interest" description="Disordered" evidence="1">
    <location>
        <begin position="1"/>
        <end position="45"/>
    </location>
</feature>
<dbReference type="Proteomes" id="UP000053342">
    <property type="component" value="Unassembled WGS sequence"/>
</dbReference>